<evidence type="ECO:0000313" key="2">
    <source>
        <dbReference type="EMBL" id="MBM6920674.1"/>
    </source>
</evidence>
<name>A0A938X8P4_9FIRM</name>
<dbReference type="EMBL" id="JACJKY010000007">
    <property type="protein sequence ID" value="MBM6920674.1"/>
    <property type="molecule type" value="Genomic_DNA"/>
</dbReference>
<reference evidence="2" key="1">
    <citation type="submission" date="2020-08" db="EMBL/GenBank/DDBJ databases">
        <authorList>
            <person name="Cejkova D."/>
            <person name="Kubasova T."/>
            <person name="Jahodarova E."/>
            <person name="Rychlik I."/>
        </authorList>
    </citation>
    <scope>NUCLEOTIDE SEQUENCE</scope>
    <source>
        <strain evidence="2">An559</strain>
    </source>
</reference>
<proteinExistence type="predicted"/>
<organism evidence="2 3">
    <name type="scientific">Merdimmobilis hominis</name>
    <dbReference type="NCBI Taxonomy" id="2897707"/>
    <lineage>
        <taxon>Bacteria</taxon>
        <taxon>Bacillati</taxon>
        <taxon>Bacillota</taxon>
        <taxon>Clostridia</taxon>
        <taxon>Eubacteriales</taxon>
        <taxon>Oscillospiraceae</taxon>
        <taxon>Merdimmobilis</taxon>
    </lineage>
</organism>
<dbReference type="Proteomes" id="UP000774750">
    <property type="component" value="Unassembled WGS sequence"/>
</dbReference>
<dbReference type="PANTHER" id="PTHR43792">
    <property type="entry name" value="GNAT FAMILY, PUTATIVE (AFU_ORTHOLOGUE AFUA_3G00765)-RELATED-RELATED"/>
    <property type="match status" value="1"/>
</dbReference>
<protein>
    <submittedName>
        <fullName evidence="2">GNAT family N-acetyltransferase</fullName>
    </submittedName>
</protein>
<gene>
    <name evidence="2" type="ORF">H6A12_05835</name>
</gene>
<dbReference type="Pfam" id="PF13302">
    <property type="entry name" value="Acetyltransf_3"/>
    <property type="match status" value="1"/>
</dbReference>
<dbReference type="InterPro" id="IPR051531">
    <property type="entry name" value="N-acetyltransferase"/>
</dbReference>
<sequence>MRQFQHRIVPEQIVTKRLILRAFCMEDEQAMFKNWTSDPQVARFMAGKAHSSPAITRGVLESFCYHSSRGNLHWAIVPNRALCDENRLTAGEPMGSVSIVRFDSMRKEAELGYALSRVLWGQGIMPEAIEAVMEWAVSHLGVKQFSAQVFAGNEASVRVLKKCGFSHTSTRQDGACRNTGEPADVLVFKKRGR</sequence>
<dbReference type="GO" id="GO:0016747">
    <property type="term" value="F:acyltransferase activity, transferring groups other than amino-acyl groups"/>
    <property type="evidence" value="ECO:0007669"/>
    <property type="project" value="InterPro"/>
</dbReference>
<reference evidence="2" key="2">
    <citation type="journal article" date="2021" name="Sci. Rep.">
        <title>The distribution of antibiotic resistance genes in chicken gut microbiota commensals.</title>
        <authorList>
            <person name="Juricova H."/>
            <person name="Matiasovicova J."/>
            <person name="Kubasova T."/>
            <person name="Cejkova D."/>
            <person name="Rychlik I."/>
        </authorList>
    </citation>
    <scope>NUCLEOTIDE SEQUENCE</scope>
    <source>
        <strain evidence="2">An559</strain>
    </source>
</reference>
<dbReference type="RefSeq" id="WP_204445812.1">
    <property type="nucleotide sequence ID" value="NZ_JACJKY010000007.1"/>
</dbReference>
<comment type="caution">
    <text evidence="2">The sequence shown here is derived from an EMBL/GenBank/DDBJ whole genome shotgun (WGS) entry which is preliminary data.</text>
</comment>
<dbReference type="InterPro" id="IPR016181">
    <property type="entry name" value="Acyl_CoA_acyltransferase"/>
</dbReference>
<dbReference type="AlphaFoldDB" id="A0A938X8P4"/>
<evidence type="ECO:0000259" key="1">
    <source>
        <dbReference type="Pfam" id="PF13302"/>
    </source>
</evidence>
<keyword evidence="3" id="KW-1185">Reference proteome</keyword>
<dbReference type="SUPFAM" id="SSF55729">
    <property type="entry name" value="Acyl-CoA N-acyltransferases (Nat)"/>
    <property type="match status" value="1"/>
</dbReference>
<accession>A0A938X8P4</accession>
<dbReference type="InterPro" id="IPR000182">
    <property type="entry name" value="GNAT_dom"/>
</dbReference>
<feature type="domain" description="N-acetyltransferase" evidence="1">
    <location>
        <begin position="17"/>
        <end position="165"/>
    </location>
</feature>
<evidence type="ECO:0000313" key="3">
    <source>
        <dbReference type="Proteomes" id="UP000774750"/>
    </source>
</evidence>
<dbReference type="Gene3D" id="3.40.630.30">
    <property type="match status" value="1"/>
</dbReference>